<sequence length="71" mass="7857">MDTGAERKEGRNRDCAPGTSVKQRKRKQTGREQYLIINNSGRPSGQDGNAIWDNASRRAVAVLAARCRKKG</sequence>
<keyword evidence="3" id="KW-1185">Reference proteome</keyword>
<name>A0A8T0F6X0_ARGBR</name>
<evidence type="ECO:0000313" key="3">
    <source>
        <dbReference type="Proteomes" id="UP000807504"/>
    </source>
</evidence>
<evidence type="ECO:0000256" key="1">
    <source>
        <dbReference type="SAM" id="MobiDB-lite"/>
    </source>
</evidence>
<feature type="region of interest" description="Disordered" evidence="1">
    <location>
        <begin position="1"/>
        <end position="51"/>
    </location>
</feature>
<protein>
    <submittedName>
        <fullName evidence="2">Uncharacterized protein</fullName>
    </submittedName>
</protein>
<dbReference type="EMBL" id="JABXBU010000015">
    <property type="protein sequence ID" value="KAF8786601.1"/>
    <property type="molecule type" value="Genomic_DNA"/>
</dbReference>
<evidence type="ECO:0000313" key="2">
    <source>
        <dbReference type="EMBL" id="KAF8786601.1"/>
    </source>
</evidence>
<comment type="caution">
    <text evidence="2">The sequence shown here is derived from an EMBL/GenBank/DDBJ whole genome shotgun (WGS) entry which is preliminary data.</text>
</comment>
<proteinExistence type="predicted"/>
<feature type="compositionally biased region" description="Polar residues" evidence="1">
    <location>
        <begin position="36"/>
        <end position="47"/>
    </location>
</feature>
<dbReference type="Proteomes" id="UP000807504">
    <property type="component" value="Unassembled WGS sequence"/>
</dbReference>
<accession>A0A8T0F6X0</accession>
<feature type="compositionally biased region" description="Basic and acidic residues" evidence="1">
    <location>
        <begin position="1"/>
        <end position="14"/>
    </location>
</feature>
<dbReference type="AlphaFoldDB" id="A0A8T0F6X0"/>
<gene>
    <name evidence="2" type="ORF">HNY73_008295</name>
</gene>
<reference evidence="2" key="2">
    <citation type="submission" date="2020-06" db="EMBL/GenBank/DDBJ databases">
        <authorList>
            <person name="Sheffer M."/>
        </authorList>
    </citation>
    <scope>NUCLEOTIDE SEQUENCE</scope>
</reference>
<organism evidence="2 3">
    <name type="scientific">Argiope bruennichi</name>
    <name type="common">Wasp spider</name>
    <name type="synonym">Aranea bruennichi</name>
    <dbReference type="NCBI Taxonomy" id="94029"/>
    <lineage>
        <taxon>Eukaryota</taxon>
        <taxon>Metazoa</taxon>
        <taxon>Ecdysozoa</taxon>
        <taxon>Arthropoda</taxon>
        <taxon>Chelicerata</taxon>
        <taxon>Arachnida</taxon>
        <taxon>Araneae</taxon>
        <taxon>Araneomorphae</taxon>
        <taxon>Entelegynae</taxon>
        <taxon>Araneoidea</taxon>
        <taxon>Araneidae</taxon>
        <taxon>Argiope</taxon>
    </lineage>
</organism>
<reference evidence="2" key="1">
    <citation type="journal article" date="2020" name="bioRxiv">
        <title>Chromosome-level reference genome of the European wasp spider Argiope bruennichi: a resource for studies on range expansion and evolutionary adaptation.</title>
        <authorList>
            <person name="Sheffer M.M."/>
            <person name="Hoppe A."/>
            <person name="Krehenwinkel H."/>
            <person name="Uhl G."/>
            <person name="Kuss A.W."/>
            <person name="Jensen L."/>
            <person name="Jensen C."/>
            <person name="Gillespie R.G."/>
            <person name="Hoff K.J."/>
            <person name="Prost S."/>
        </authorList>
    </citation>
    <scope>NUCLEOTIDE SEQUENCE</scope>
</reference>